<organism evidence="2 3">
    <name type="scientific">Natrarchaeobius chitinivorans</name>
    <dbReference type="NCBI Taxonomy" id="1679083"/>
    <lineage>
        <taxon>Archaea</taxon>
        <taxon>Methanobacteriati</taxon>
        <taxon>Methanobacteriota</taxon>
        <taxon>Stenosarchaea group</taxon>
        <taxon>Halobacteria</taxon>
        <taxon>Halobacteriales</taxon>
        <taxon>Natrialbaceae</taxon>
        <taxon>Natrarchaeobius</taxon>
    </lineage>
</organism>
<dbReference type="GO" id="GO:0005525">
    <property type="term" value="F:GTP binding"/>
    <property type="evidence" value="ECO:0007669"/>
    <property type="project" value="InterPro"/>
</dbReference>
<keyword evidence="3" id="KW-1185">Reference proteome</keyword>
<sequence>MDIDVRRMVFHVLPVSVQSMAVDPEKFKALREKLDELVEVSPIREKNREFVVNNVLGPAFGEMDELIDDSRPPRLYVFGRSGAGKSSVINALANKQAAEVGAVEPTTVDSELYHISFPDRHASWDVVDSRGLFESVTPDGEIPADTVSLMKRDLEEYRPDMLVHVMTPDHVRAGKQDFETVERLREELGTLFPPVVYCLNKVDTHASPGAAWPPEENPSLAGDVKTNLEFVSQVLDEPEKTAFWENQPLRGYEFDSGENVGVVPTYAKEKPYWNVETLSWLIGDFLPIDARLQFNQAQRRERLMRKMSRSTTNRFSSIAAGVGGAPTPVADIVVLSSLQAGLVALIGSYSCRDLEWATVQDYMSAVGVSAVGGLGAREVARSLVQLAPVGGQAISGAVAAGTTWAIGRSAEEYFFNDNVVKPSGLLEKGKARFRGASSRSG</sequence>
<name>A0A3N6LNA1_NATCH</name>
<feature type="domain" description="G" evidence="1">
    <location>
        <begin position="76"/>
        <end position="201"/>
    </location>
</feature>
<reference evidence="2 3" key="1">
    <citation type="submission" date="2018-10" db="EMBL/GenBank/DDBJ databases">
        <title>Natrarchaeobius chitinivorans gen. nov., sp. nov., and Natrarchaeobius haloalkaliphilus sp. nov., alkaliphilic, chitin-utilizing haloarchaea from hypersaline alkaline lakes.</title>
        <authorList>
            <person name="Sorokin D.Y."/>
            <person name="Elcheninov A.G."/>
            <person name="Kostrikina N.A."/>
            <person name="Bale N.J."/>
            <person name="Sinninghe Damste J.S."/>
            <person name="Khijniak T.V."/>
            <person name="Kublanov I.V."/>
            <person name="Toshchakov S.V."/>
        </authorList>
    </citation>
    <scope>NUCLEOTIDE SEQUENCE [LARGE SCALE GENOMIC DNA]</scope>
    <source>
        <strain evidence="2 3">AArcht4T</strain>
    </source>
</reference>
<dbReference type="Gene3D" id="3.40.50.300">
    <property type="entry name" value="P-loop containing nucleotide triphosphate hydrolases"/>
    <property type="match status" value="1"/>
</dbReference>
<dbReference type="InterPro" id="IPR027417">
    <property type="entry name" value="P-loop_NTPase"/>
</dbReference>
<dbReference type="EMBL" id="REGA01000024">
    <property type="protein sequence ID" value="RQG90768.1"/>
    <property type="molecule type" value="Genomic_DNA"/>
</dbReference>
<dbReference type="InterPro" id="IPR006073">
    <property type="entry name" value="GTP-bd"/>
</dbReference>
<gene>
    <name evidence="2" type="ORF">EA473_20175</name>
</gene>
<evidence type="ECO:0000313" key="3">
    <source>
        <dbReference type="Proteomes" id="UP000282323"/>
    </source>
</evidence>
<dbReference type="Proteomes" id="UP000282323">
    <property type="component" value="Unassembled WGS sequence"/>
</dbReference>
<accession>A0A3N6LNA1</accession>
<dbReference type="Pfam" id="PF01926">
    <property type="entry name" value="MMR_HSR1"/>
    <property type="match status" value="1"/>
</dbReference>
<dbReference type="AlphaFoldDB" id="A0A3N6LNA1"/>
<evidence type="ECO:0000259" key="1">
    <source>
        <dbReference type="Pfam" id="PF01926"/>
    </source>
</evidence>
<proteinExistence type="predicted"/>
<evidence type="ECO:0000313" key="2">
    <source>
        <dbReference type="EMBL" id="RQG90768.1"/>
    </source>
</evidence>
<protein>
    <recommendedName>
        <fullName evidence="1">G domain-containing protein</fullName>
    </recommendedName>
</protein>
<dbReference type="SUPFAM" id="SSF52540">
    <property type="entry name" value="P-loop containing nucleoside triphosphate hydrolases"/>
    <property type="match status" value="1"/>
</dbReference>
<dbReference type="CDD" id="cd00882">
    <property type="entry name" value="Ras_like_GTPase"/>
    <property type="match status" value="1"/>
</dbReference>
<comment type="caution">
    <text evidence="2">The sequence shown here is derived from an EMBL/GenBank/DDBJ whole genome shotgun (WGS) entry which is preliminary data.</text>
</comment>